<evidence type="ECO:0000313" key="7">
    <source>
        <dbReference type="EMBL" id="OEY98193.1"/>
    </source>
</evidence>
<proteinExistence type="inferred from homology"/>
<dbReference type="Proteomes" id="UP000185895">
    <property type="component" value="Unassembled WGS sequence"/>
</dbReference>
<feature type="binding site" evidence="3">
    <location>
        <position position="336"/>
    </location>
    <ligand>
        <name>CTP</name>
        <dbReference type="ChEBI" id="CHEBI:37563"/>
    </ligand>
</feature>
<comment type="pathway">
    <text evidence="3 4">Cofactor biosynthesis; coenzyme A biosynthesis; CoA from (R)-pantothenate: step 2/5.</text>
</comment>
<keyword evidence="8" id="KW-1185">Reference proteome</keyword>
<name>A0A1E7RFW1_9GAMM</name>
<dbReference type="GO" id="GO:0004633">
    <property type="term" value="F:phosphopantothenoylcysteine decarboxylase activity"/>
    <property type="evidence" value="ECO:0007669"/>
    <property type="project" value="UniProtKB-UniRule"/>
</dbReference>
<keyword evidence="1 3" id="KW-0210">Decarboxylase</keyword>
<dbReference type="NCBIfam" id="TIGR00521">
    <property type="entry name" value="coaBC_dfp"/>
    <property type="match status" value="1"/>
</dbReference>
<dbReference type="PANTHER" id="PTHR14359:SF6">
    <property type="entry name" value="PHOSPHOPANTOTHENOYLCYSTEINE DECARBOXYLASE"/>
    <property type="match status" value="1"/>
</dbReference>
<dbReference type="InterPro" id="IPR003382">
    <property type="entry name" value="Flavoprotein"/>
</dbReference>
<evidence type="ECO:0000313" key="8">
    <source>
        <dbReference type="Proteomes" id="UP000185895"/>
    </source>
</evidence>
<comment type="catalytic activity">
    <reaction evidence="3 4">
        <text>N-[(R)-4-phosphopantothenoyl]-L-cysteine + H(+) = (R)-4'-phosphopantetheine + CO2</text>
        <dbReference type="Rhea" id="RHEA:16793"/>
        <dbReference type="ChEBI" id="CHEBI:15378"/>
        <dbReference type="ChEBI" id="CHEBI:16526"/>
        <dbReference type="ChEBI" id="CHEBI:59458"/>
        <dbReference type="ChEBI" id="CHEBI:61723"/>
        <dbReference type="EC" id="4.1.1.36"/>
    </reaction>
</comment>
<reference evidence="7 8" key="1">
    <citation type="submission" date="2016-09" db="EMBL/GenBank/DDBJ databases">
        <authorList>
            <person name="Capua I."/>
            <person name="De Benedictis P."/>
            <person name="Joannis T."/>
            <person name="Lombin L.H."/>
            <person name="Cattoli G."/>
        </authorList>
    </citation>
    <scope>NUCLEOTIDE SEQUENCE [LARGE SCALE GENOMIC DNA]</scope>
    <source>
        <strain evidence="7 8">ANC 4671</strain>
    </source>
</reference>
<dbReference type="Gene3D" id="3.40.50.1950">
    <property type="entry name" value="Flavin prenyltransferase-like"/>
    <property type="match status" value="1"/>
</dbReference>
<comment type="caution">
    <text evidence="7">The sequence shown here is derived from an EMBL/GenBank/DDBJ whole genome shotgun (WGS) entry which is preliminary data.</text>
</comment>
<dbReference type="OrthoDB" id="9802554at2"/>
<dbReference type="GO" id="GO:0004632">
    <property type="term" value="F:phosphopantothenate--cysteine ligase activity"/>
    <property type="evidence" value="ECO:0007669"/>
    <property type="project" value="UniProtKB-UniRule"/>
</dbReference>
<evidence type="ECO:0000259" key="6">
    <source>
        <dbReference type="Pfam" id="PF04127"/>
    </source>
</evidence>
<accession>A0A1E7RFW1</accession>
<dbReference type="GO" id="GO:0071513">
    <property type="term" value="C:phosphopantothenoylcysteine decarboxylase complex"/>
    <property type="evidence" value="ECO:0007669"/>
    <property type="project" value="TreeGrafter"/>
</dbReference>
<comment type="function">
    <text evidence="4">Catalyzes two steps in the biosynthesis of coenzyme A. In the first step cysteine is conjugated to 4'-phosphopantothenate to form 4-phosphopantothenoylcysteine, in the latter compound is decarboxylated to form 4'-phosphopantotheine.</text>
</comment>
<dbReference type="GO" id="GO:0015937">
    <property type="term" value="P:coenzyme A biosynthetic process"/>
    <property type="evidence" value="ECO:0007669"/>
    <property type="project" value="UniProtKB-UniRule"/>
</dbReference>
<dbReference type="GO" id="GO:0015941">
    <property type="term" value="P:pantothenate catabolic process"/>
    <property type="evidence" value="ECO:0007669"/>
    <property type="project" value="InterPro"/>
</dbReference>
<feature type="binding site" evidence="3">
    <location>
        <position position="350"/>
    </location>
    <ligand>
        <name>CTP</name>
        <dbReference type="ChEBI" id="CHEBI:37563"/>
    </ligand>
</feature>
<feature type="binding site" evidence="3">
    <location>
        <position position="292"/>
    </location>
    <ligand>
        <name>CTP</name>
        <dbReference type="ChEBI" id="CHEBI:37563"/>
    </ligand>
</feature>
<feature type="domain" description="DNA/pantothenate metabolism flavoprotein C-terminal" evidence="6">
    <location>
        <begin position="199"/>
        <end position="411"/>
    </location>
</feature>
<feature type="active site" description="Proton donor" evidence="3">
    <location>
        <position position="163"/>
    </location>
</feature>
<dbReference type="Gene3D" id="3.40.50.10300">
    <property type="entry name" value="CoaB-like"/>
    <property type="match status" value="1"/>
</dbReference>
<comment type="function">
    <text evidence="3">Catalyzes two sequential steps in the biosynthesis of coenzyme A. In the first step cysteine is conjugated to 4'-phosphopantothenate to form 4-phosphopantothenoylcysteine. In the second step the latter compound is decarboxylated to form 4'-phosphopantotheine.</text>
</comment>
<dbReference type="InterPro" id="IPR007085">
    <property type="entry name" value="DNA/pantothenate-metab_flavo_C"/>
</dbReference>
<dbReference type="RefSeq" id="WP_070068572.1">
    <property type="nucleotide sequence ID" value="NZ_MKKK01000001.1"/>
</dbReference>
<dbReference type="Pfam" id="PF04127">
    <property type="entry name" value="DFP"/>
    <property type="match status" value="1"/>
</dbReference>
<keyword evidence="2 3" id="KW-0456">Lyase</keyword>
<dbReference type="InterPro" id="IPR036551">
    <property type="entry name" value="Flavin_trans-like"/>
</dbReference>
<gene>
    <name evidence="3" type="primary">coaBC</name>
    <name evidence="7" type="ORF">BJI46_01340</name>
</gene>
<protein>
    <recommendedName>
        <fullName evidence="3">Coenzyme A biosynthesis bifunctional protein CoaBC</fullName>
    </recommendedName>
    <alternativeName>
        <fullName evidence="3">DNA/pantothenate metabolism flavoprotein</fullName>
    </alternativeName>
    <alternativeName>
        <fullName evidence="3">Phosphopantothenoylcysteine synthetase/decarboxylase</fullName>
        <shortName evidence="3">PPCS-PPCDC</shortName>
    </alternativeName>
    <domain>
        <recommendedName>
            <fullName evidence="3">Phosphopantothenoylcysteine decarboxylase</fullName>
            <shortName evidence="3">PPC decarboxylase</shortName>
            <shortName evidence="3">PPC-DC</shortName>
            <ecNumber evidence="3">4.1.1.36</ecNumber>
        </recommendedName>
        <alternativeName>
            <fullName evidence="3">CoaC</fullName>
        </alternativeName>
    </domain>
    <domain>
        <recommendedName>
            <fullName evidence="3">Phosphopantothenate--cysteine ligase</fullName>
            <ecNumber evidence="3">6.3.2.5</ecNumber>
        </recommendedName>
        <alternativeName>
            <fullName evidence="3">CoaB</fullName>
        </alternativeName>
        <alternativeName>
            <fullName evidence="3">Phosphopantothenoylcysteine synthetase</fullName>
            <shortName evidence="3">PPC synthetase</shortName>
            <shortName evidence="3">PPC-S</shortName>
        </alternativeName>
    </domain>
</protein>
<evidence type="ECO:0000256" key="2">
    <source>
        <dbReference type="ARBA" id="ARBA00023239"/>
    </source>
</evidence>
<feature type="region of interest" description="Phosphopantothenoylcysteine decarboxylase" evidence="3">
    <location>
        <begin position="1"/>
        <end position="203"/>
    </location>
</feature>
<dbReference type="InterPro" id="IPR035929">
    <property type="entry name" value="CoaB-like_sf"/>
</dbReference>
<comment type="cofactor">
    <cofactor evidence="3">
        <name>Mg(2+)</name>
        <dbReference type="ChEBI" id="CHEBI:18420"/>
    </cofactor>
</comment>
<dbReference type="EC" id="4.1.1.36" evidence="3"/>
<dbReference type="GO" id="GO:0010181">
    <property type="term" value="F:FMN binding"/>
    <property type="evidence" value="ECO:0007669"/>
    <property type="project" value="UniProtKB-UniRule"/>
</dbReference>
<dbReference type="PANTHER" id="PTHR14359">
    <property type="entry name" value="HOMO-OLIGOMERIC FLAVIN CONTAINING CYS DECARBOXYLASE FAMILY"/>
    <property type="match status" value="1"/>
</dbReference>
<evidence type="ECO:0000256" key="4">
    <source>
        <dbReference type="RuleBase" id="RU364078"/>
    </source>
</evidence>
<dbReference type="UniPathway" id="UPA00241">
    <property type="reaction ID" value="UER00353"/>
</dbReference>
<keyword evidence="3" id="KW-0479">Metal-binding</keyword>
<sequence length="416" mass="44699">MKLEAKALQTRRIVLGVTGGIAAYKSAILVRRLKDYGFDVRVVMSHGAQAFITPLTFQALSGYPVHTELLDAEAESGMGHIELARWADLLLIAPASCDSIAKCANGLADDLLSTIYLASKAPVWVAPAMNQQMWAAKSTQRNLTTLVEDGVHIVMPEAGEQACGDVGLGRLAEPEQIAAAVNDFFAQAERDISEKFGLLAGKNVVITAGPTRELIDPVRYISNHSTGKMGFAIAEACYAAGAKVTLISGPVSLNTPNGVQRIQIQTAQEMLEASLQLVEACDVFIATAAVADYRVAHVAEHKIKKAGDELTVSLIKNPDIVATIAQQQQRPFMVGFAAETQNIEEYAKAKLKAKKLDMIACNDVSRSDIGFASDENAMTVFFAEQYHLPQRILEKAAKKDIAMQLVDSIAKALAGS</sequence>
<comment type="caution">
    <text evidence="3">Lacks conserved residue(s) required for the propagation of feature annotation.</text>
</comment>
<dbReference type="GO" id="GO:0046872">
    <property type="term" value="F:metal ion binding"/>
    <property type="evidence" value="ECO:0007669"/>
    <property type="project" value="UniProtKB-KW"/>
</dbReference>
<dbReference type="SUPFAM" id="SSF52507">
    <property type="entry name" value="Homo-oligomeric flavin-containing Cys decarboxylases, HFCD"/>
    <property type="match status" value="1"/>
</dbReference>
<comment type="cofactor">
    <cofactor evidence="3">
        <name>FMN</name>
        <dbReference type="ChEBI" id="CHEBI:58210"/>
    </cofactor>
    <text evidence="3">Binds 1 FMN per subunit.</text>
</comment>
<dbReference type="EC" id="6.3.2.5" evidence="3"/>
<evidence type="ECO:0000259" key="5">
    <source>
        <dbReference type="Pfam" id="PF02441"/>
    </source>
</evidence>
<keyword evidence="3" id="KW-0511">Multifunctional enzyme</keyword>
<comment type="similarity">
    <text evidence="3 4">In the C-terminal section; belongs to the PPC synthetase family.</text>
</comment>
<dbReference type="EMBL" id="MKKK01000001">
    <property type="protein sequence ID" value="OEY98193.1"/>
    <property type="molecule type" value="Genomic_DNA"/>
</dbReference>
<feature type="region of interest" description="Phosphopantothenate--cysteine ligase" evidence="3">
    <location>
        <begin position="204"/>
        <end position="416"/>
    </location>
</feature>
<dbReference type="InterPro" id="IPR005252">
    <property type="entry name" value="CoaBC"/>
</dbReference>
<keyword evidence="3 4" id="KW-0288">FMN</keyword>
<feature type="binding site" evidence="3">
    <location>
        <begin position="318"/>
        <end position="321"/>
    </location>
    <ligand>
        <name>CTP</name>
        <dbReference type="ChEBI" id="CHEBI:37563"/>
    </ligand>
</feature>
<feature type="binding site" evidence="3">
    <location>
        <position position="302"/>
    </location>
    <ligand>
        <name>CTP</name>
        <dbReference type="ChEBI" id="CHEBI:37563"/>
    </ligand>
</feature>
<dbReference type="Pfam" id="PF02441">
    <property type="entry name" value="Flavoprotein"/>
    <property type="match status" value="1"/>
</dbReference>
<keyword evidence="3" id="KW-0460">Magnesium</keyword>
<dbReference type="HAMAP" id="MF_02225">
    <property type="entry name" value="CoaBC"/>
    <property type="match status" value="1"/>
</dbReference>
<keyword evidence="3 4" id="KW-0285">Flavoprotein</keyword>
<feature type="domain" description="Flavoprotein" evidence="5">
    <location>
        <begin position="12"/>
        <end position="183"/>
    </location>
</feature>
<comment type="catalytic activity">
    <reaction evidence="3 4">
        <text>(R)-4'-phosphopantothenate + L-cysteine + CTP = N-[(R)-4-phosphopantothenoyl]-L-cysteine + CMP + diphosphate + H(+)</text>
        <dbReference type="Rhea" id="RHEA:19397"/>
        <dbReference type="ChEBI" id="CHEBI:10986"/>
        <dbReference type="ChEBI" id="CHEBI:15378"/>
        <dbReference type="ChEBI" id="CHEBI:33019"/>
        <dbReference type="ChEBI" id="CHEBI:35235"/>
        <dbReference type="ChEBI" id="CHEBI:37563"/>
        <dbReference type="ChEBI" id="CHEBI:59458"/>
        <dbReference type="ChEBI" id="CHEBI:60377"/>
        <dbReference type="EC" id="6.3.2.5"/>
    </reaction>
</comment>
<keyword evidence="3 4" id="KW-0436">Ligase</keyword>
<dbReference type="SUPFAM" id="SSF102645">
    <property type="entry name" value="CoaB-like"/>
    <property type="match status" value="1"/>
</dbReference>
<feature type="binding site" evidence="3">
    <location>
        <position position="354"/>
    </location>
    <ligand>
        <name>CTP</name>
        <dbReference type="ChEBI" id="CHEBI:37563"/>
    </ligand>
</feature>
<comment type="pathway">
    <text evidence="3 4">Cofactor biosynthesis; coenzyme A biosynthesis; CoA from (R)-pantothenate: step 3/5.</text>
</comment>
<evidence type="ECO:0000256" key="3">
    <source>
        <dbReference type="HAMAP-Rule" id="MF_02225"/>
    </source>
</evidence>
<dbReference type="AlphaFoldDB" id="A0A1E7RFW1"/>
<dbReference type="STRING" id="1262585.BJI46_01340"/>
<comment type="similarity">
    <text evidence="3 4">In the N-terminal section; belongs to the HFCD (homo-oligomeric flavin containing Cys decarboxylase) superfamily.</text>
</comment>
<organism evidence="7 8">
    <name type="scientific">Acinetobacter qingfengensis</name>
    <dbReference type="NCBI Taxonomy" id="1262585"/>
    <lineage>
        <taxon>Bacteria</taxon>
        <taxon>Pseudomonadati</taxon>
        <taxon>Pseudomonadota</taxon>
        <taxon>Gammaproteobacteria</taxon>
        <taxon>Moraxellales</taxon>
        <taxon>Moraxellaceae</taxon>
        <taxon>Acinetobacter</taxon>
    </lineage>
</organism>
<evidence type="ECO:0000256" key="1">
    <source>
        <dbReference type="ARBA" id="ARBA00022793"/>
    </source>
</evidence>